<keyword evidence="2" id="KW-0560">Oxidoreductase</keyword>
<dbReference type="PROSITE" id="PS00061">
    <property type="entry name" value="ADH_SHORT"/>
    <property type="match status" value="1"/>
</dbReference>
<dbReference type="Pfam" id="PF13561">
    <property type="entry name" value="adh_short_C2"/>
    <property type="match status" value="1"/>
</dbReference>
<evidence type="ECO:0000259" key="3">
    <source>
        <dbReference type="SMART" id="SM00822"/>
    </source>
</evidence>
<dbReference type="PANTHER" id="PTHR42760">
    <property type="entry name" value="SHORT-CHAIN DEHYDROGENASES/REDUCTASES FAMILY MEMBER"/>
    <property type="match status" value="1"/>
</dbReference>
<dbReference type="RefSeq" id="WP_024265035.1">
    <property type="nucleotide sequence ID" value="NZ_AFOY02000015.1"/>
</dbReference>
<dbReference type="PRINTS" id="PR00081">
    <property type="entry name" value="GDHRDH"/>
</dbReference>
<dbReference type="AlphaFoldDB" id="A0A010SR80"/>
<evidence type="ECO:0000313" key="4">
    <source>
        <dbReference type="EMBL" id="EXF93548.1"/>
    </source>
</evidence>
<dbReference type="InterPro" id="IPR020904">
    <property type="entry name" value="Sc_DH/Rdtase_CS"/>
</dbReference>
<dbReference type="OrthoDB" id="9806974at2"/>
<dbReference type="FunFam" id="3.40.50.720:FF:000084">
    <property type="entry name" value="Short-chain dehydrogenase reductase"/>
    <property type="match status" value="1"/>
</dbReference>
<comment type="caution">
    <text evidence="4">The sequence shown here is derived from an EMBL/GenBank/DDBJ whole genome shotgun (WGS) entry which is preliminary data.</text>
</comment>
<evidence type="ECO:0000256" key="1">
    <source>
        <dbReference type="ARBA" id="ARBA00006484"/>
    </source>
</evidence>
<proteinExistence type="inferred from homology"/>
<dbReference type="EMBL" id="AFOY02000015">
    <property type="protein sequence ID" value="EXF93548.1"/>
    <property type="molecule type" value="Genomic_DNA"/>
</dbReference>
<dbReference type="InterPro" id="IPR002347">
    <property type="entry name" value="SDR_fam"/>
</dbReference>
<dbReference type="SUPFAM" id="SSF51735">
    <property type="entry name" value="NAD(P)-binding Rossmann-fold domains"/>
    <property type="match status" value="1"/>
</dbReference>
<reference evidence="4 5" key="1">
    <citation type="journal article" date="2011" name="J. Bacteriol.">
        <title>Draft genome sequence of the polycyclic aromatic hydrocarbon-degrading, genetically engineered bioluminescent bioreporter Pseudomonas fluorescens HK44.</title>
        <authorList>
            <person name="Chauhan A."/>
            <person name="Layton A.C."/>
            <person name="Williams D.E."/>
            <person name="Smartt A.E."/>
            <person name="Ripp S."/>
            <person name="Karpinets T.V."/>
            <person name="Brown S.D."/>
            <person name="Sayler G.S."/>
        </authorList>
    </citation>
    <scope>NUCLEOTIDE SEQUENCE [LARGE SCALE GENOMIC DNA]</scope>
    <source>
        <strain evidence="4 5">HK44</strain>
    </source>
</reference>
<comment type="similarity">
    <text evidence="1">Belongs to the short-chain dehydrogenases/reductases (SDR) family.</text>
</comment>
<protein>
    <submittedName>
        <fullName evidence="4">3-oxoacyl-ACP reductase</fullName>
    </submittedName>
</protein>
<evidence type="ECO:0000256" key="2">
    <source>
        <dbReference type="ARBA" id="ARBA00023002"/>
    </source>
</evidence>
<dbReference type="GO" id="GO:0016616">
    <property type="term" value="F:oxidoreductase activity, acting on the CH-OH group of donors, NAD or NADP as acceptor"/>
    <property type="evidence" value="ECO:0007669"/>
    <property type="project" value="TreeGrafter"/>
</dbReference>
<dbReference type="PATRIC" id="fig|1042209.11.peg.3917"/>
<organism evidence="4 5">
    <name type="scientific">Pseudomonas fluorescens HK44</name>
    <dbReference type="NCBI Taxonomy" id="1042209"/>
    <lineage>
        <taxon>Bacteria</taxon>
        <taxon>Pseudomonadati</taxon>
        <taxon>Pseudomonadota</taxon>
        <taxon>Gammaproteobacteria</taxon>
        <taxon>Pseudomonadales</taxon>
        <taxon>Pseudomonadaceae</taxon>
        <taxon>Pseudomonas</taxon>
    </lineage>
</organism>
<feature type="domain" description="Ketoreductase" evidence="3">
    <location>
        <begin position="2"/>
        <end position="185"/>
    </location>
</feature>
<gene>
    <name evidence="4" type="ORF">HK44_007675</name>
</gene>
<dbReference type="HOGENOM" id="CLU_010194_1_3_6"/>
<name>A0A010SR80_PSEFL</name>
<dbReference type="eggNOG" id="COG1028">
    <property type="taxonomic scope" value="Bacteria"/>
</dbReference>
<dbReference type="InterPro" id="IPR036291">
    <property type="entry name" value="NAD(P)-bd_dom_sf"/>
</dbReference>
<dbReference type="InterPro" id="IPR057326">
    <property type="entry name" value="KR_dom"/>
</dbReference>
<sequence>MSVAVVTGASGAIGSAVCRYLAAEGYKVAALDLVEPLELGVRMRFFACDVAARNAVRNVVEEVEEQLGPITALVNVAGIVSKGSALDLGVTEFERVMRINVLGTLIPCQVVGQLMAERQRGAIVNIGSVVGKNGGNARPWLDPSEQNNAGNVAYGMSKSAVHTLTLFLAKELAGRGVRVNAVAPGPIATDMTTTFPDNLRALIPLGRMGRAHEVAAAVGFLLSDKAGFICGEILDINGALWCD</sequence>
<dbReference type="PANTHER" id="PTHR42760:SF115">
    <property type="entry name" value="3-OXOACYL-[ACYL-CARRIER-PROTEIN] REDUCTASE FABG"/>
    <property type="match status" value="1"/>
</dbReference>
<evidence type="ECO:0000313" key="5">
    <source>
        <dbReference type="Proteomes" id="UP000022611"/>
    </source>
</evidence>
<dbReference type="SMART" id="SM00822">
    <property type="entry name" value="PKS_KR"/>
    <property type="match status" value="1"/>
</dbReference>
<dbReference type="Proteomes" id="UP000022611">
    <property type="component" value="Unassembled WGS sequence"/>
</dbReference>
<dbReference type="Gene3D" id="3.40.50.720">
    <property type="entry name" value="NAD(P)-binding Rossmann-like Domain"/>
    <property type="match status" value="1"/>
</dbReference>
<accession>A0A010SR80</accession>
<dbReference type="PRINTS" id="PR00080">
    <property type="entry name" value="SDRFAMILY"/>
</dbReference>